<evidence type="ECO:0000313" key="4">
    <source>
        <dbReference type="Proteomes" id="UP001142648"/>
    </source>
</evidence>
<keyword evidence="1" id="KW-0472">Membrane</keyword>
<gene>
    <name evidence="3" type="ORF">N0B51_10245</name>
</gene>
<keyword evidence="4" id="KW-1185">Reference proteome</keyword>
<dbReference type="EMBL" id="JAOAMV010000004">
    <property type="protein sequence ID" value="MCT2559358.1"/>
    <property type="molecule type" value="Genomic_DNA"/>
</dbReference>
<comment type="caution">
    <text evidence="3">The sequence shown here is derived from an EMBL/GenBank/DDBJ whole genome shotgun (WGS) entry which is preliminary data.</text>
</comment>
<name>A0A9X2W1R0_9SPHN</name>
<dbReference type="Proteomes" id="UP001142648">
    <property type="component" value="Unassembled WGS sequence"/>
</dbReference>
<feature type="signal peptide" evidence="2">
    <location>
        <begin position="1"/>
        <end position="23"/>
    </location>
</feature>
<feature type="chain" id="PRO_5040952877" description="Ferrochelatase" evidence="2">
    <location>
        <begin position="24"/>
        <end position="71"/>
    </location>
</feature>
<dbReference type="AlphaFoldDB" id="A0A9X2W1R0"/>
<evidence type="ECO:0000313" key="3">
    <source>
        <dbReference type="EMBL" id="MCT2559358.1"/>
    </source>
</evidence>
<sequence length="71" mass="7116">MKLARNVLVALTGISLAMTPALAAPVDRGSQPVEEGSELGSTGLLFVLAAIAVAILAVVAFNNDGDDPVSP</sequence>
<dbReference type="RefSeq" id="WP_259962227.1">
    <property type="nucleotide sequence ID" value="NZ_JAOAMV010000004.1"/>
</dbReference>
<evidence type="ECO:0000256" key="1">
    <source>
        <dbReference type="SAM" id="Phobius"/>
    </source>
</evidence>
<reference evidence="3" key="1">
    <citation type="submission" date="2022-09" db="EMBL/GenBank/DDBJ databases">
        <title>The genome sequence of Tsuneonella sp. YG55.</title>
        <authorList>
            <person name="Liu Y."/>
        </authorList>
    </citation>
    <scope>NUCLEOTIDE SEQUENCE</scope>
    <source>
        <strain evidence="3">YG55</strain>
    </source>
</reference>
<feature type="transmembrane region" description="Helical" evidence="1">
    <location>
        <begin position="39"/>
        <end position="61"/>
    </location>
</feature>
<evidence type="ECO:0008006" key="5">
    <source>
        <dbReference type="Google" id="ProtNLM"/>
    </source>
</evidence>
<organism evidence="3 4">
    <name type="scientific">Tsuneonella litorea</name>
    <dbReference type="NCBI Taxonomy" id="2976475"/>
    <lineage>
        <taxon>Bacteria</taxon>
        <taxon>Pseudomonadati</taxon>
        <taxon>Pseudomonadota</taxon>
        <taxon>Alphaproteobacteria</taxon>
        <taxon>Sphingomonadales</taxon>
        <taxon>Erythrobacteraceae</taxon>
        <taxon>Tsuneonella</taxon>
    </lineage>
</organism>
<keyword evidence="2" id="KW-0732">Signal</keyword>
<accession>A0A9X2W1R0</accession>
<protein>
    <recommendedName>
        <fullName evidence="5">Ferrochelatase</fullName>
    </recommendedName>
</protein>
<keyword evidence="1" id="KW-1133">Transmembrane helix</keyword>
<keyword evidence="1" id="KW-0812">Transmembrane</keyword>
<proteinExistence type="predicted"/>
<evidence type="ECO:0000256" key="2">
    <source>
        <dbReference type="SAM" id="SignalP"/>
    </source>
</evidence>